<dbReference type="EMBL" id="CM046393">
    <property type="protein sequence ID" value="KAI8551109.1"/>
    <property type="molecule type" value="Genomic_DNA"/>
</dbReference>
<organism evidence="1 2">
    <name type="scientific">Rhododendron molle</name>
    <name type="common">Chinese azalea</name>
    <name type="synonym">Azalea mollis</name>
    <dbReference type="NCBI Taxonomy" id="49168"/>
    <lineage>
        <taxon>Eukaryota</taxon>
        <taxon>Viridiplantae</taxon>
        <taxon>Streptophyta</taxon>
        <taxon>Embryophyta</taxon>
        <taxon>Tracheophyta</taxon>
        <taxon>Spermatophyta</taxon>
        <taxon>Magnoliopsida</taxon>
        <taxon>eudicotyledons</taxon>
        <taxon>Gunneridae</taxon>
        <taxon>Pentapetalae</taxon>
        <taxon>asterids</taxon>
        <taxon>Ericales</taxon>
        <taxon>Ericaceae</taxon>
        <taxon>Ericoideae</taxon>
        <taxon>Rhodoreae</taxon>
        <taxon>Rhododendron</taxon>
    </lineage>
</organism>
<reference evidence="1" key="1">
    <citation type="submission" date="2022-02" db="EMBL/GenBank/DDBJ databases">
        <title>Plant Genome Project.</title>
        <authorList>
            <person name="Zhang R.-G."/>
        </authorList>
    </citation>
    <scope>NUCLEOTIDE SEQUENCE</scope>
    <source>
        <strain evidence="1">AT1</strain>
    </source>
</reference>
<proteinExistence type="predicted"/>
<keyword evidence="2" id="KW-1185">Reference proteome</keyword>
<dbReference type="Proteomes" id="UP001062846">
    <property type="component" value="Chromosome 6"/>
</dbReference>
<name>A0ACC0NE92_RHOML</name>
<sequence length="94" mass="10868">MGVNGNPFPSGLSTNMVSVNMRGMPRTAPKQRISLGAPSREVHKSSLGRYWDPYYEKRDFRTEWVRRFEKQNSWWSKPTGVKKPERSACSMICT</sequence>
<gene>
    <name evidence="1" type="ORF">RHMOL_Rhmol06G0159600</name>
</gene>
<protein>
    <submittedName>
        <fullName evidence="1">Uncharacterized protein</fullName>
    </submittedName>
</protein>
<evidence type="ECO:0000313" key="2">
    <source>
        <dbReference type="Proteomes" id="UP001062846"/>
    </source>
</evidence>
<evidence type="ECO:0000313" key="1">
    <source>
        <dbReference type="EMBL" id="KAI8551109.1"/>
    </source>
</evidence>
<comment type="caution">
    <text evidence="1">The sequence shown here is derived from an EMBL/GenBank/DDBJ whole genome shotgun (WGS) entry which is preliminary data.</text>
</comment>
<accession>A0ACC0NE92</accession>